<reference evidence="2 3" key="1">
    <citation type="submission" date="2024-01" db="EMBL/GenBank/DDBJ databases">
        <title>Genome assemblies of Stephania.</title>
        <authorList>
            <person name="Yang L."/>
        </authorList>
    </citation>
    <scope>NUCLEOTIDE SEQUENCE [LARGE SCALE GENOMIC DNA]</scope>
    <source>
        <strain evidence="2">QJT</strain>
        <tissue evidence="2">Leaf</tissue>
    </source>
</reference>
<sequence length="61" mass="7230">MRGILVISLPKMGINTTDTTIFHILINREEKREKPRRGARDREEERWWSRGGEANEGLRRP</sequence>
<proteinExistence type="predicted"/>
<feature type="region of interest" description="Disordered" evidence="1">
    <location>
        <begin position="30"/>
        <end position="61"/>
    </location>
</feature>
<name>A0AAP0PHR0_9MAGN</name>
<keyword evidence="3" id="KW-1185">Reference proteome</keyword>
<gene>
    <name evidence="2" type="ORF">Sjap_005306</name>
</gene>
<comment type="caution">
    <text evidence="2">The sequence shown here is derived from an EMBL/GenBank/DDBJ whole genome shotgun (WGS) entry which is preliminary data.</text>
</comment>
<protein>
    <submittedName>
        <fullName evidence="2">Uncharacterized protein</fullName>
    </submittedName>
</protein>
<evidence type="ECO:0000313" key="3">
    <source>
        <dbReference type="Proteomes" id="UP001417504"/>
    </source>
</evidence>
<evidence type="ECO:0000313" key="2">
    <source>
        <dbReference type="EMBL" id="KAK9145403.1"/>
    </source>
</evidence>
<dbReference type="Proteomes" id="UP001417504">
    <property type="component" value="Unassembled WGS sequence"/>
</dbReference>
<dbReference type="AlphaFoldDB" id="A0AAP0PHR0"/>
<dbReference type="EMBL" id="JBBNAE010000002">
    <property type="protein sequence ID" value="KAK9145403.1"/>
    <property type="molecule type" value="Genomic_DNA"/>
</dbReference>
<organism evidence="2 3">
    <name type="scientific">Stephania japonica</name>
    <dbReference type="NCBI Taxonomy" id="461633"/>
    <lineage>
        <taxon>Eukaryota</taxon>
        <taxon>Viridiplantae</taxon>
        <taxon>Streptophyta</taxon>
        <taxon>Embryophyta</taxon>
        <taxon>Tracheophyta</taxon>
        <taxon>Spermatophyta</taxon>
        <taxon>Magnoliopsida</taxon>
        <taxon>Ranunculales</taxon>
        <taxon>Menispermaceae</taxon>
        <taxon>Menispermoideae</taxon>
        <taxon>Cissampelideae</taxon>
        <taxon>Stephania</taxon>
    </lineage>
</organism>
<feature type="compositionally biased region" description="Basic and acidic residues" evidence="1">
    <location>
        <begin position="30"/>
        <end position="48"/>
    </location>
</feature>
<accession>A0AAP0PHR0</accession>
<evidence type="ECO:0000256" key="1">
    <source>
        <dbReference type="SAM" id="MobiDB-lite"/>
    </source>
</evidence>